<name>A0A9P8FCX3_AURME</name>
<keyword evidence="6" id="KW-1185">Reference proteome</keyword>
<dbReference type="PROSITE" id="PS51257">
    <property type="entry name" value="PROKAR_LIPOPROTEIN"/>
    <property type="match status" value="1"/>
</dbReference>
<feature type="region of interest" description="Disordered" evidence="4">
    <location>
        <begin position="44"/>
        <end position="69"/>
    </location>
</feature>
<comment type="subcellular location">
    <subcellularLocation>
        <location evidence="1">Mitochondrion</location>
    </subcellularLocation>
</comment>
<evidence type="ECO:0000256" key="2">
    <source>
        <dbReference type="ARBA" id="ARBA00022946"/>
    </source>
</evidence>
<dbReference type="Pfam" id="PF07961">
    <property type="entry name" value="MBA1"/>
    <property type="match status" value="1"/>
</dbReference>
<sequence>MSTRTPVQRLLQQQSSNTPLGTLLQPYLSQSCLRQANITRAFSNTSRSHAGVRKQKSFTPQQMGMKQPSQKSFEVMKRDQMKNIDQMPNDVGLIPGTFIMPTGSRLPSLTQEFGARFALEKYRAWMRIKEVFARHYMGFFHVKPRADFQTSAIPSIAKSLYTDMYTAFAAGNLSPMAPKLCENIYTSLEQRIQARGPNVGVAWTLHSWVSEPKIVSHKYMPMSLEDNKDKTKQTTVQQVCVRMQSYQSLKKVRRVKQGNKTVEVPEEGSSSAPRPVTEYLVVQRLCKRGKMGPWMVWGTTTESDPQEALKS</sequence>
<evidence type="ECO:0000256" key="3">
    <source>
        <dbReference type="ARBA" id="ARBA00023128"/>
    </source>
</evidence>
<dbReference type="GO" id="GO:0005743">
    <property type="term" value="C:mitochondrial inner membrane"/>
    <property type="evidence" value="ECO:0007669"/>
    <property type="project" value="InterPro"/>
</dbReference>
<gene>
    <name evidence="5" type="ORF">KCU98_g15034</name>
</gene>
<feature type="compositionally biased region" description="Polar residues" evidence="4">
    <location>
        <begin position="57"/>
        <end position="69"/>
    </location>
</feature>
<comment type="caution">
    <text evidence="5">The sequence shown here is derived from an EMBL/GenBank/DDBJ whole genome shotgun (WGS) entry which is preliminary data.</text>
</comment>
<dbReference type="GO" id="GO:0032979">
    <property type="term" value="P:protein insertion into mitochondrial inner membrane from matrix"/>
    <property type="evidence" value="ECO:0007669"/>
    <property type="project" value="InterPro"/>
</dbReference>
<keyword evidence="2" id="KW-0809">Transit peptide</keyword>
<reference evidence="5" key="2">
    <citation type="submission" date="2021-08" db="EMBL/GenBank/DDBJ databases">
        <authorList>
            <person name="Gostincar C."/>
            <person name="Sun X."/>
            <person name="Song Z."/>
            <person name="Gunde-Cimerman N."/>
        </authorList>
    </citation>
    <scope>NUCLEOTIDE SEQUENCE</scope>
    <source>
        <strain evidence="5">EXF-9298</strain>
    </source>
</reference>
<dbReference type="PANTHER" id="PTHR28554">
    <property type="entry name" value="39S RIBOSOMAL PROTEIN L45, MITOCHONDRIAL"/>
    <property type="match status" value="1"/>
</dbReference>
<dbReference type="EMBL" id="JAHFXS010003103">
    <property type="protein sequence ID" value="KAG9969545.1"/>
    <property type="molecule type" value="Genomic_DNA"/>
</dbReference>
<organism evidence="5 6">
    <name type="scientific">Aureobasidium melanogenum</name>
    <name type="common">Aureobasidium pullulans var. melanogenum</name>
    <dbReference type="NCBI Taxonomy" id="46634"/>
    <lineage>
        <taxon>Eukaryota</taxon>
        <taxon>Fungi</taxon>
        <taxon>Dikarya</taxon>
        <taxon>Ascomycota</taxon>
        <taxon>Pezizomycotina</taxon>
        <taxon>Dothideomycetes</taxon>
        <taxon>Dothideomycetidae</taxon>
        <taxon>Dothideales</taxon>
        <taxon>Saccotheciaceae</taxon>
        <taxon>Aureobasidium</taxon>
    </lineage>
</organism>
<evidence type="ECO:0000313" key="6">
    <source>
        <dbReference type="Proteomes" id="UP000729357"/>
    </source>
</evidence>
<dbReference type="Proteomes" id="UP000729357">
    <property type="component" value="Unassembled WGS sequence"/>
</dbReference>
<feature type="non-terminal residue" evidence="5">
    <location>
        <position position="1"/>
    </location>
</feature>
<accession>A0A9P8FCX3</accession>
<dbReference type="InterPro" id="IPR051975">
    <property type="entry name" value="mtLSU_mL45"/>
</dbReference>
<dbReference type="PANTHER" id="PTHR28554:SF1">
    <property type="entry name" value="LARGE RIBOSOMAL SUBUNIT PROTEIN ML45"/>
    <property type="match status" value="1"/>
</dbReference>
<evidence type="ECO:0000256" key="4">
    <source>
        <dbReference type="SAM" id="MobiDB-lite"/>
    </source>
</evidence>
<dbReference type="Gene3D" id="3.10.450.240">
    <property type="match status" value="1"/>
</dbReference>
<reference evidence="5" key="1">
    <citation type="journal article" date="2021" name="J Fungi (Basel)">
        <title>Virulence traits and population genomics of the black yeast Aureobasidium melanogenum.</title>
        <authorList>
            <person name="Cernosa A."/>
            <person name="Sun X."/>
            <person name="Gostincar C."/>
            <person name="Fang C."/>
            <person name="Gunde-Cimerman N."/>
            <person name="Song Z."/>
        </authorList>
    </citation>
    <scope>NUCLEOTIDE SEQUENCE</scope>
    <source>
        <strain evidence="5">EXF-9298</strain>
    </source>
</reference>
<evidence type="ECO:0000313" key="5">
    <source>
        <dbReference type="EMBL" id="KAG9969545.1"/>
    </source>
</evidence>
<evidence type="ECO:0008006" key="7">
    <source>
        <dbReference type="Google" id="ProtNLM"/>
    </source>
</evidence>
<keyword evidence="3" id="KW-0496">Mitochondrion</keyword>
<proteinExistence type="predicted"/>
<evidence type="ECO:0000256" key="1">
    <source>
        <dbReference type="ARBA" id="ARBA00004173"/>
    </source>
</evidence>
<protein>
    <recommendedName>
        <fullName evidence="7">Tim44-like domain-containing protein</fullName>
    </recommendedName>
</protein>
<dbReference type="AlphaFoldDB" id="A0A9P8FCX3"/>
<dbReference type="InterPro" id="IPR024621">
    <property type="entry name" value="Mba1"/>
</dbReference>